<organism evidence="1 2">
    <name type="scientific">Saguinus oedipus</name>
    <name type="common">Cotton-top tamarin</name>
    <name type="synonym">Oedipomidas oedipus</name>
    <dbReference type="NCBI Taxonomy" id="9490"/>
    <lineage>
        <taxon>Eukaryota</taxon>
        <taxon>Metazoa</taxon>
        <taxon>Chordata</taxon>
        <taxon>Craniata</taxon>
        <taxon>Vertebrata</taxon>
        <taxon>Euteleostomi</taxon>
        <taxon>Mammalia</taxon>
        <taxon>Eutheria</taxon>
        <taxon>Euarchontoglires</taxon>
        <taxon>Primates</taxon>
        <taxon>Haplorrhini</taxon>
        <taxon>Platyrrhini</taxon>
        <taxon>Cebidae</taxon>
        <taxon>Callitrichinae</taxon>
        <taxon>Saguinus</taxon>
    </lineage>
</organism>
<dbReference type="Proteomes" id="UP001266305">
    <property type="component" value="Unassembled WGS sequence"/>
</dbReference>
<evidence type="ECO:0000313" key="2">
    <source>
        <dbReference type="Proteomes" id="UP001266305"/>
    </source>
</evidence>
<sequence>MHRPVRCMAWRREDAGHQEPTARQKGGAHACERSSVEYSGRAEQWVVETCCVRHAPTDKSPDCTTALSG</sequence>
<proteinExistence type="predicted"/>
<evidence type="ECO:0000313" key="1">
    <source>
        <dbReference type="EMBL" id="KAK2112558.1"/>
    </source>
</evidence>
<feature type="non-terminal residue" evidence="1">
    <location>
        <position position="69"/>
    </location>
</feature>
<accession>A0ABQ9VT38</accession>
<protein>
    <submittedName>
        <fullName evidence="1">Uncharacterized protein</fullName>
    </submittedName>
</protein>
<keyword evidence="2" id="KW-1185">Reference proteome</keyword>
<dbReference type="EMBL" id="JASSZA010000005">
    <property type="protein sequence ID" value="KAK2112558.1"/>
    <property type="molecule type" value="Genomic_DNA"/>
</dbReference>
<comment type="caution">
    <text evidence="1">The sequence shown here is derived from an EMBL/GenBank/DDBJ whole genome shotgun (WGS) entry which is preliminary data.</text>
</comment>
<reference evidence="1 2" key="1">
    <citation type="submission" date="2023-05" db="EMBL/GenBank/DDBJ databases">
        <title>B98-5 Cell Line De Novo Hybrid Assembly: An Optical Mapping Approach.</title>
        <authorList>
            <person name="Kananen K."/>
            <person name="Auerbach J.A."/>
            <person name="Kautto E."/>
            <person name="Blachly J.S."/>
        </authorList>
    </citation>
    <scope>NUCLEOTIDE SEQUENCE [LARGE SCALE GENOMIC DNA]</scope>
    <source>
        <strain evidence="1">B95-8</strain>
        <tissue evidence="1">Cell line</tissue>
    </source>
</reference>
<gene>
    <name evidence="1" type="ORF">P7K49_012305</name>
</gene>
<name>A0ABQ9VT38_SAGOE</name>